<evidence type="ECO:0000313" key="2">
    <source>
        <dbReference type="Proteomes" id="UP000799779"/>
    </source>
</evidence>
<protein>
    <recommendedName>
        <fullName evidence="3">Proteinase inhibitor I78</fullName>
    </recommendedName>
</protein>
<keyword evidence="2" id="KW-1185">Reference proteome</keyword>
<dbReference type="InterPro" id="IPR021719">
    <property type="entry name" value="Prot_inh_I78"/>
</dbReference>
<gene>
    <name evidence="1" type="ORF">P154DRAFT_429129</name>
</gene>
<reference evidence="1" key="1">
    <citation type="journal article" date="2020" name="Stud. Mycol.">
        <title>101 Dothideomycetes genomes: a test case for predicting lifestyles and emergence of pathogens.</title>
        <authorList>
            <person name="Haridas S."/>
            <person name="Albert R."/>
            <person name="Binder M."/>
            <person name="Bloem J."/>
            <person name="Labutti K."/>
            <person name="Salamov A."/>
            <person name="Andreopoulos B."/>
            <person name="Baker S."/>
            <person name="Barry K."/>
            <person name="Bills G."/>
            <person name="Bluhm B."/>
            <person name="Cannon C."/>
            <person name="Castanera R."/>
            <person name="Culley D."/>
            <person name="Daum C."/>
            <person name="Ezra D."/>
            <person name="Gonzalez J."/>
            <person name="Henrissat B."/>
            <person name="Kuo A."/>
            <person name="Liang C."/>
            <person name="Lipzen A."/>
            <person name="Lutzoni F."/>
            <person name="Magnuson J."/>
            <person name="Mondo S."/>
            <person name="Nolan M."/>
            <person name="Ohm R."/>
            <person name="Pangilinan J."/>
            <person name="Park H.-J."/>
            <person name="Ramirez L."/>
            <person name="Alfaro M."/>
            <person name="Sun H."/>
            <person name="Tritt A."/>
            <person name="Yoshinaga Y."/>
            <person name="Zwiers L.-H."/>
            <person name="Turgeon B."/>
            <person name="Goodwin S."/>
            <person name="Spatafora J."/>
            <person name="Crous P."/>
            <person name="Grigoriev I."/>
        </authorList>
    </citation>
    <scope>NUCLEOTIDE SEQUENCE</scope>
    <source>
        <strain evidence="1">CBS 123094</strain>
    </source>
</reference>
<name>A0A6A5X0D2_9PLEO</name>
<sequence>MPLVVPGLMSKEGGDKGEDWMGKLAGKKLGDMHDEVTFAKQDLPAEHRVLQPDSMKTMDFKPERLNIHVDEEGLVKNVTKG</sequence>
<dbReference type="AlphaFoldDB" id="A0A6A5X0D2"/>
<accession>A0A6A5X0D2</accession>
<evidence type="ECO:0008006" key="3">
    <source>
        <dbReference type="Google" id="ProtNLM"/>
    </source>
</evidence>
<organism evidence="1 2">
    <name type="scientific">Amniculicola lignicola CBS 123094</name>
    <dbReference type="NCBI Taxonomy" id="1392246"/>
    <lineage>
        <taxon>Eukaryota</taxon>
        <taxon>Fungi</taxon>
        <taxon>Dikarya</taxon>
        <taxon>Ascomycota</taxon>
        <taxon>Pezizomycotina</taxon>
        <taxon>Dothideomycetes</taxon>
        <taxon>Pleosporomycetidae</taxon>
        <taxon>Pleosporales</taxon>
        <taxon>Amniculicolaceae</taxon>
        <taxon>Amniculicola</taxon>
    </lineage>
</organism>
<dbReference type="OrthoDB" id="10013825at2759"/>
<dbReference type="PANTHER" id="PTHR39600:SF1">
    <property type="entry name" value="PEPTIDASE INHIBITOR I78 FAMILY PROTEIN"/>
    <property type="match status" value="1"/>
</dbReference>
<evidence type="ECO:0000313" key="1">
    <source>
        <dbReference type="EMBL" id="KAF2003306.1"/>
    </source>
</evidence>
<dbReference type="EMBL" id="ML977573">
    <property type="protein sequence ID" value="KAF2003306.1"/>
    <property type="molecule type" value="Genomic_DNA"/>
</dbReference>
<dbReference type="Proteomes" id="UP000799779">
    <property type="component" value="Unassembled WGS sequence"/>
</dbReference>
<dbReference type="Gene3D" id="3.30.10.10">
    <property type="entry name" value="Trypsin Inhibitor V, subunit A"/>
    <property type="match status" value="1"/>
</dbReference>
<dbReference type="PANTHER" id="PTHR39600">
    <property type="entry name" value="PEPTIDASE INHIBITOR I78 FAMILY PROTEIN"/>
    <property type="match status" value="1"/>
</dbReference>
<dbReference type="Pfam" id="PF11720">
    <property type="entry name" value="Inhibitor_I78"/>
    <property type="match status" value="1"/>
</dbReference>
<proteinExistence type="predicted"/>